<dbReference type="Proteomes" id="UP000236173">
    <property type="component" value="Unassembled WGS sequence"/>
</dbReference>
<dbReference type="GO" id="GO:0004252">
    <property type="term" value="F:serine-type endopeptidase activity"/>
    <property type="evidence" value="ECO:0007669"/>
    <property type="project" value="InterPro"/>
</dbReference>
<evidence type="ECO:0000313" key="8">
    <source>
        <dbReference type="Proteomes" id="UP000236173"/>
    </source>
</evidence>
<feature type="transmembrane region" description="Helical" evidence="5">
    <location>
        <begin position="115"/>
        <end position="134"/>
    </location>
</feature>
<dbReference type="PANTHER" id="PTHR43731:SF26">
    <property type="entry name" value="RHOMBOID-LIKE PROTEIN 10, CHLOROPLASTIC"/>
    <property type="match status" value="1"/>
</dbReference>
<accession>A0A2H5XCL2</accession>
<dbReference type="EMBL" id="BEHT01000017">
    <property type="protein sequence ID" value="GBC98921.1"/>
    <property type="molecule type" value="Genomic_DNA"/>
</dbReference>
<proteinExistence type="predicted"/>
<name>A0A2H5XCL2_9BACT</name>
<evidence type="ECO:0000256" key="4">
    <source>
        <dbReference type="ARBA" id="ARBA00023136"/>
    </source>
</evidence>
<dbReference type="FunFam" id="1.20.1540.10:FF:000027">
    <property type="entry name" value="Rhomboid family intramembrane serine protease"/>
    <property type="match status" value="1"/>
</dbReference>
<dbReference type="InterPro" id="IPR050925">
    <property type="entry name" value="Rhomboid_protease_S54"/>
</dbReference>
<feature type="transmembrane region" description="Helical" evidence="5">
    <location>
        <begin position="184"/>
        <end position="203"/>
    </location>
</feature>
<protein>
    <recommendedName>
        <fullName evidence="6">Peptidase S54 rhomboid domain-containing protein</fullName>
    </recommendedName>
</protein>
<organism evidence="7 8">
    <name type="scientific">Candidatus Fervidibacter japonicus</name>
    <dbReference type="NCBI Taxonomy" id="2035412"/>
    <lineage>
        <taxon>Bacteria</taxon>
        <taxon>Candidatus Fervidibacterota</taxon>
        <taxon>Candidatus Fervidibacter</taxon>
    </lineage>
</organism>
<evidence type="ECO:0000256" key="3">
    <source>
        <dbReference type="ARBA" id="ARBA00022989"/>
    </source>
</evidence>
<evidence type="ECO:0000259" key="6">
    <source>
        <dbReference type="Pfam" id="PF01694"/>
    </source>
</evidence>
<dbReference type="InterPro" id="IPR035952">
    <property type="entry name" value="Rhomboid-like_sf"/>
</dbReference>
<dbReference type="Pfam" id="PF01694">
    <property type="entry name" value="Rhomboid"/>
    <property type="match status" value="1"/>
</dbReference>
<dbReference type="GO" id="GO:0016020">
    <property type="term" value="C:membrane"/>
    <property type="evidence" value="ECO:0007669"/>
    <property type="project" value="UniProtKB-SubCell"/>
</dbReference>
<feature type="domain" description="Peptidase S54 rhomboid" evidence="6">
    <location>
        <begin position="58"/>
        <end position="204"/>
    </location>
</feature>
<keyword evidence="2 5" id="KW-0812">Transmembrane</keyword>
<dbReference type="InterPro" id="IPR022764">
    <property type="entry name" value="Peptidase_S54_rhomboid_dom"/>
</dbReference>
<dbReference type="PANTHER" id="PTHR43731">
    <property type="entry name" value="RHOMBOID PROTEASE"/>
    <property type="match status" value="1"/>
</dbReference>
<sequence>MTYGLIAANVVVFLFEISLGRQLDEFIRLVAVIPAEYTAWLRGEPVPTLKLLVAPLCTMFLHGGWAHLLGNMWFLFLFGDNVEDAMGHLRYLAFYLVCGLVATLAHIAVSPTSPIPVVGASGAISGVVGAYLVLFPTARVLTLVPIFFFFDIVLLPALIFIGLWFVFQFASGVFALLAPDISGVAWWAHIGGFVAGVLLAPLLRERRPYRHRVRIYRYPF</sequence>
<feature type="transmembrane region" description="Helical" evidence="5">
    <location>
        <begin position="146"/>
        <end position="178"/>
    </location>
</feature>
<reference evidence="8" key="1">
    <citation type="submission" date="2017-09" db="EMBL/GenBank/DDBJ databases">
        <title>Metaegenomics of thermophilic ammonia-oxidizing enrichment culture.</title>
        <authorList>
            <person name="Kato S."/>
            <person name="Suzuki K."/>
        </authorList>
    </citation>
    <scope>NUCLEOTIDE SEQUENCE [LARGE SCALE GENOMIC DNA]</scope>
</reference>
<evidence type="ECO:0000256" key="2">
    <source>
        <dbReference type="ARBA" id="ARBA00022692"/>
    </source>
</evidence>
<dbReference type="Gene3D" id="1.20.1540.10">
    <property type="entry name" value="Rhomboid-like"/>
    <property type="match status" value="1"/>
</dbReference>
<feature type="transmembrane region" description="Helical" evidence="5">
    <location>
        <begin position="52"/>
        <end position="79"/>
    </location>
</feature>
<keyword evidence="3 5" id="KW-1133">Transmembrane helix</keyword>
<evidence type="ECO:0000256" key="5">
    <source>
        <dbReference type="SAM" id="Phobius"/>
    </source>
</evidence>
<dbReference type="SUPFAM" id="SSF144091">
    <property type="entry name" value="Rhomboid-like"/>
    <property type="match status" value="1"/>
</dbReference>
<comment type="subcellular location">
    <subcellularLocation>
        <location evidence="1">Membrane</location>
        <topology evidence="1">Multi-pass membrane protein</topology>
    </subcellularLocation>
</comment>
<evidence type="ECO:0000256" key="1">
    <source>
        <dbReference type="ARBA" id="ARBA00004141"/>
    </source>
</evidence>
<evidence type="ECO:0000313" key="7">
    <source>
        <dbReference type="EMBL" id="GBC98921.1"/>
    </source>
</evidence>
<dbReference type="AlphaFoldDB" id="A0A2H5XCL2"/>
<feature type="transmembrane region" description="Helical" evidence="5">
    <location>
        <begin position="91"/>
        <end position="109"/>
    </location>
</feature>
<gene>
    <name evidence="7" type="ORF">HRbin17_01440</name>
</gene>
<comment type="caution">
    <text evidence="7">The sequence shown here is derived from an EMBL/GenBank/DDBJ whole genome shotgun (WGS) entry which is preliminary data.</text>
</comment>
<keyword evidence="4 5" id="KW-0472">Membrane</keyword>